<evidence type="ECO:0000256" key="2">
    <source>
        <dbReference type="ARBA" id="ARBA00007776"/>
    </source>
</evidence>
<accession>A0A7Y6TUX7</accession>
<feature type="transmembrane region" description="Helical" evidence="8">
    <location>
        <begin position="84"/>
        <end position="101"/>
    </location>
</feature>
<dbReference type="PANTHER" id="PTHR37484:SF1">
    <property type="entry name" value="ROD SHAPE-DETERMINING PROTEIN MRED"/>
    <property type="match status" value="1"/>
</dbReference>
<comment type="subcellular location">
    <subcellularLocation>
        <location evidence="1">Cell membrane</location>
        <topology evidence="1">Multi-pass membrane protein</topology>
    </subcellularLocation>
</comment>
<evidence type="ECO:0000256" key="4">
    <source>
        <dbReference type="ARBA" id="ARBA00022692"/>
    </source>
</evidence>
<dbReference type="GO" id="GO:0005886">
    <property type="term" value="C:plasma membrane"/>
    <property type="evidence" value="ECO:0007669"/>
    <property type="project" value="UniProtKB-SubCell"/>
</dbReference>
<feature type="transmembrane region" description="Helical" evidence="8">
    <location>
        <begin position="137"/>
        <end position="159"/>
    </location>
</feature>
<evidence type="ECO:0000256" key="5">
    <source>
        <dbReference type="ARBA" id="ARBA00022960"/>
    </source>
</evidence>
<dbReference type="NCBIfam" id="TIGR03426">
    <property type="entry name" value="shape_MreD"/>
    <property type="match status" value="1"/>
</dbReference>
<keyword evidence="10" id="KW-1185">Reference proteome</keyword>
<dbReference type="InterPro" id="IPR007227">
    <property type="entry name" value="Cell_shape_determining_MreD"/>
</dbReference>
<protein>
    <submittedName>
        <fullName evidence="9">Rod shape-determining protein MreD</fullName>
    </submittedName>
</protein>
<keyword evidence="6 8" id="KW-1133">Transmembrane helix</keyword>
<keyword evidence="3" id="KW-1003">Cell membrane</keyword>
<evidence type="ECO:0000256" key="3">
    <source>
        <dbReference type="ARBA" id="ARBA00022475"/>
    </source>
</evidence>
<evidence type="ECO:0000256" key="6">
    <source>
        <dbReference type="ARBA" id="ARBA00022989"/>
    </source>
</evidence>
<evidence type="ECO:0000313" key="10">
    <source>
        <dbReference type="Proteomes" id="UP000529637"/>
    </source>
</evidence>
<keyword evidence="4 8" id="KW-0812">Transmembrane</keyword>
<keyword evidence="5" id="KW-0133">Cell shape</keyword>
<comment type="caution">
    <text evidence="9">The sequence shown here is derived from an EMBL/GenBank/DDBJ whole genome shotgun (WGS) entry which is preliminary data.</text>
</comment>
<reference evidence="9 10" key="1">
    <citation type="submission" date="2020-06" db="EMBL/GenBank/DDBJ databases">
        <title>Schlegella sp. ID0723 isolated from air conditioner.</title>
        <authorList>
            <person name="Kim D.Y."/>
            <person name="Kim D.-U."/>
        </authorList>
    </citation>
    <scope>NUCLEOTIDE SEQUENCE [LARGE SCALE GENOMIC DNA]</scope>
    <source>
        <strain evidence="9 10">ID0723</strain>
    </source>
</reference>
<dbReference type="Proteomes" id="UP000529637">
    <property type="component" value="Unassembled WGS sequence"/>
</dbReference>
<dbReference type="GO" id="GO:0008360">
    <property type="term" value="P:regulation of cell shape"/>
    <property type="evidence" value="ECO:0007669"/>
    <property type="project" value="UniProtKB-KW"/>
</dbReference>
<name>A0A7Y6TUX7_9BURK</name>
<dbReference type="Pfam" id="PF04093">
    <property type="entry name" value="MreD"/>
    <property type="match status" value="1"/>
</dbReference>
<gene>
    <name evidence="9" type="primary">mreD</name>
    <name evidence="9" type="ORF">HQN59_01585</name>
</gene>
<feature type="transmembrane region" description="Helical" evidence="8">
    <location>
        <begin position="12"/>
        <end position="32"/>
    </location>
</feature>
<comment type="similarity">
    <text evidence="2">Belongs to the MreD family.</text>
</comment>
<proteinExistence type="inferred from homology"/>
<dbReference type="PIRSF" id="PIRSF018472">
    <property type="entry name" value="MreD_proteobac"/>
    <property type="match status" value="1"/>
</dbReference>
<dbReference type="AlphaFoldDB" id="A0A7Y6TUX7"/>
<dbReference type="EMBL" id="JABWMJ010000001">
    <property type="protein sequence ID" value="NUZ04443.1"/>
    <property type="molecule type" value="Genomic_DNA"/>
</dbReference>
<evidence type="ECO:0000313" key="9">
    <source>
        <dbReference type="EMBL" id="NUZ04443.1"/>
    </source>
</evidence>
<organism evidence="9 10">
    <name type="scientific">Piscinibacter koreensis</name>
    <dbReference type="NCBI Taxonomy" id="2742824"/>
    <lineage>
        <taxon>Bacteria</taxon>
        <taxon>Pseudomonadati</taxon>
        <taxon>Pseudomonadota</taxon>
        <taxon>Betaproteobacteria</taxon>
        <taxon>Burkholderiales</taxon>
        <taxon>Sphaerotilaceae</taxon>
        <taxon>Piscinibacter</taxon>
    </lineage>
</organism>
<evidence type="ECO:0000256" key="1">
    <source>
        <dbReference type="ARBA" id="ARBA00004651"/>
    </source>
</evidence>
<evidence type="ECO:0000256" key="7">
    <source>
        <dbReference type="ARBA" id="ARBA00023136"/>
    </source>
</evidence>
<keyword evidence="7 8" id="KW-0472">Membrane</keyword>
<dbReference type="PANTHER" id="PTHR37484">
    <property type="entry name" value="ROD SHAPE-DETERMINING PROTEIN MRED"/>
    <property type="match status" value="1"/>
</dbReference>
<dbReference type="InterPro" id="IPR026034">
    <property type="entry name" value="MreD_proteobac"/>
</dbReference>
<evidence type="ECO:0000256" key="8">
    <source>
        <dbReference type="SAM" id="Phobius"/>
    </source>
</evidence>
<sequence>MIMPRSDAGQLLMPVNPVFIWFTLVVALAVNIVPLGRAAAMPDVLALVLVFWNVHQSRRIGVGTAFVFGLLMDVHSGAMLGQHALAYSLLSFFAVTVHRRLLWFPVLAQALQIFPLFLAAHAVALVVRLIAGGMFPGWQLILAPVFESLLWPFVTWLLLAPQRRPPDPDENRPL</sequence>
<dbReference type="RefSeq" id="WP_176065406.1">
    <property type="nucleotide sequence ID" value="NZ_JABWMJ010000001.1"/>
</dbReference>